<gene>
    <name evidence="1" type="ORF">HUJ06_013540</name>
</gene>
<dbReference type="Proteomes" id="UP000607653">
    <property type="component" value="Unassembled WGS sequence"/>
</dbReference>
<protein>
    <submittedName>
        <fullName evidence="1">Uncharacterized protein</fullName>
    </submittedName>
</protein>
<sequence length="204" mass="22527">MCLSNEPGEFLHPSCPPNHGDDGLLKHLSSLRLPCSSVPIKATDNDLLLREEWSRTLVFKVLTDRSYRVVGLKEMICKSWKIENGEMNDLWRFVDTLPKLMEPPSPTSISDDPIQPIAVTQAANTMKNHKPLNVVISMPSLMDGGFTTNLLVSISAKSGKSSKFTSRNNVATNLNMSSNASECHNFISTTEQTPMAIDDHPNTS</sequence>
<comment type="caution">
    <text evidence="1">The sequence shown here is derived from an EMBL/GenBank/DDBJ whole genome shotgun (WGS) entry which is preliminary data.</text>
</comment>
<evidence type="ECO:0000313" key="2">
    <source>
        <dbReference type="Proteomes" id="UP000607653"/>
    </source>
</evidence>
<evidence type="ECO:0000313" key="1">
    <source>
        <dbReference type="EMBL" id="DAD39217.1"/>
    </source>
</evidence>
<dbReference type="AlphaFoldDB" id="A0A822Z355"/>
<proteinExistence type="predicted"/>
<reference evidence="1 2" key="1">
    <citation type="journal article" date="2020" name="Mol. Biol. Evol.">
        <title>Distinct Expression and Methylation Patterns for Genes with Different Fates following a Single Whole-Genome Duplication in Flowering Plants.</title>
        <authorList>
            <person name="Shi T."/>
            <person name="Rahmani R.S."/>
            <person name="Gugger P.F."/>
            <person name="Wang M."/>
            <person name="Li H."/>
            <person name="Zhang Y."/>
            <person name="Li Z."/>
            <person name="Wang Q."/>
            <person name="Van de Peer Y."/>
            <person name="Marchal K."/>
            <person name="Chen J."/>
        </authorList>
    </citation>
    <scope>NUCLEOTIDE SEQUENCE [LARGE SCALE GENOMIC DNA]</scope>
    <source>
        <tissue evidence="1">Leaf</tissue>
    </source>
</reference>
<accession>A0A822Z355</accession>
<keyword evidence="2" id="KW-1185">Reference proteome</keyword>
<name>A0A822Z355_NELNU</name>
<dbReference type="EMBL" id="DUZY01000005">
    <property type="protein sequence ID" value="DAD39217.1"/>
    <property type="molecule type" value="Genomic_DNA"/>
</dbReference>
<organism evidence="1 2">
    <name type="scientific">Nelumbo nucifera</name>
    <name type="common">Sacred lotus</name>
    <dbReference type="NCBI Taxonomy" id="4432"/>
    <lineage>
        <taxon>Eukaryota</taxon>
        <taxon>Viridiplantae</taxon>
        <taxon>Streptophyta</taxon>
        <taxon>Embryophyta</taxon>
        <taxon>Tracheophyta</taxon>
        <taxon>Spermatophyta</taxon>
        <taxon>Magnoliopsida</taxon>
        <taxon>Proteales</taxon>
        <taxon>Nelumbonaceae</taxon>
        <taxon>Nelumbo</taxon>
    </lineage>
</organism>